<keyword evidence="5" id="KW-0119">Carbohydrate metabolism</keyword>
<accession>A0A7U3NY19</accession>
<comment type="catalytic activity">
    <reaction evidence="1">
        <text>Endohydrolysis of (1-&gt;4)-beta-D-glucosidic linkages in cellulose, lichenin and cereal beta-D-glucans.</text>
        <dbReference type="EC" id="3.2.1.4"/>
    </reaction>
</comment>
<evidence type="ECO:0000256" key="5">
    <source>
        <dbReference type="ARBA" id="ARBA00023277"/>
    </source>
</evidence>
<dbReference type="InterPro" id="IPR018087">
    <property type="entry name" value="Glyco_hydro_5_CS"/>
</dbReference>
<evidence type="ECO:0000256" key="7">
    <source>
        <dbReference type="ARBA" id="ARBA00023326"/>
    </source>
</evidence>
<keyword evidence="6 8" id="KW-0326">Glycosidase</keyword>
<proteinExistence type="evidence at transcript level"/>
<evidence type="ECO:0000256" key="4">
    <source>
        <dbReference type="ARBA" id="ARBA00023001"/>
    </source>
</evidence>
<dbReference type="Gene3D" id="3.20.20.80">
    <property type="entry name" value="Glycosidases"/>
    <property type="match status" value="1"/>
</dbReference>
<gene>
    <name evidence="10" type="primary">cel5A</name>
    <name evidence="10" type="synonym">GH5</name>
</gene>
<dbReference type="SMR" id="A0A7U3NY19"/>
<dbReference type="EMBL" id="MT832750">
    <property type="protein sequence ID" value="QPB75693.1"/>
    <property type="molecule type" value="mRNA"/>
</dbReference>
<dbReference type="GO" id="GO:0008810">
    <property type="term" value="F:cellulase activity"/>
    <property type="evidence" value="ECO:0007669"/>
    <property type="project" value="UniProtKB-EC"/>
</dbReference>
<dbReference type="EC" id="3.2.1.4" evidence="2"/>
<dbReference type="PANTHER" id="PTHR34142:SF1">
    <property type="entry name" value="GLYCOSIDE HYDROLASE FAMILY 5 DOMAIN-CONTAINING PROTEIN"/>
    <property type="match status" value="1"/>
</dbReference>
<dbReference type="SUPFAM" id="SSF51445">
    <property type="entry name" value="(Trans)glycosidases"/>
    <property type="match status" value="1"/>
</dbReference>
<dbReference type="InterPro" id="IPR017853">
    <property type="entry name" value="GH"/>
</dbReference>
<comment type="similarity">
    <text evidence="8">Belongs to the glycosyl hydrolase 5 (cellulase A) family.</text>
</comment>
<evidence type="ECO:0000256" key="2">
    <source>
        <dbReference type="ARBA" id="ARBA00012601"/>
    </source>
</evidence>
<keyword evidence="7" id="KW-0624">Polysaccharide degradation</keyword>
<dbReference type="PANTHER" id="PTHR34142">
    <property type="entry name" value="ENDO-BETA-1,4-GLUCANASE A"/>
    <property type="match status" value="1"/>
</dbReference>
<evidence type="ECO:0000313" key="10">
    <source>
        <dbReference type="EMBL" id="QPB75693.1"/>
    </source>
</evidence>
<evidence type="ECO:0000256" key="1">
    <source>
        <dbReference type="ARBA" id="ARBA00000966"/>
    </source>
</evidence>
<protein>
    <recommendedName>
        <fullName evidence="2">cellulase</fullName>
        <ecNumber evidence="2">3.2.1.4</ecNumber>
    </recommendedName>
</protein>
<reference evidence="10" key="1">
    <citation type="submission" date="2020-07" db="EMBL/GenBank/DDBJ databases">
        <authorList>
            <person name="Wang J."/>
            <person name="He B."/>
            <person name="Sun X."/>
            <person name="Cao J."/>
            <person name="Wang Q."/>
        </authorList>
    </citation>
    <scope>NUCLEOTIDE SEQUENCE</scope>
</reference>
<dbReference type="PROSITE" id="PS00659">
    <property type="entry name" value="GLYCOSYL_HYDROL_F5"/>
    <property type="match status" value="1"/>
</dbReference>
<organism evidence="10">
    <name type="scientific">Ruminococcus albus</name>
    <dbReference type="NCBI Taxonomy" id="1264"/>
    <lineage>
        <taxon>Bacteria</taxon>
        <taxon>Bacillati</taxon>
        <taxon>Bacillota</taxon>
        <taxon>Clostridia</taxon>
        <taxon>Eubacteriales</taxon>
        <taxon>Oscillospiraceae</taxon>
        <taxon>Ruminococcus</taxon>
    </lineage>
</organism>
<dbReference type="AlphaFoldDB" id="A0A7U3NY19"/>
<feature type="domain" description="Glycoside hydrolase family 5" evidence="9">
    <location>
        <begin position="15"/>
        <end position="261"/>
    </location>
</feature>
<name>A0A7U3NY19_RUMAL</name>
<dbReference type="Pfam" id="PF00150">
    <property type="entry name" value="Cellulase"/>
    <property type="match status" value="1"/>
</dbReference>
<evidence type="ECO:0000256" key="6">
    <source>
        <dbReference type="ARBA" id="ARBA00023295"/>
    </source>
</evidence>
<keyword evidence="3 8" id="KW-0378">Hydrolase</keyword>
<dbReference type="GO" id="GO:0030245">
    <property type="term" value="P:cellulose catabolic process"/>
    <property type="evidence" value="ECO:0007669"/>
    <property type="project" value="UniProtKB-KW"/>
</dbReference>
<evidence type="ECO:0000256" key="8">
    <source>
        <dbReference type="RuleBase" id="RU361153"/>
    </source>
</evidence>
<keyword evidence="4" id="KW-0136">Cellulose degradation</keyword>
<evidence type="ECO:0000259" key="9">
    <source>
        <dbReference type="Pfam" id="PF00150"/>
    </source>
</evidence>
<dbReference type="InterPro" id="IPR001547">
    <property type="entry name" value="Glyco_hydro_5"/>
</dbReference>
<sequence length="304" mass="35042">MLNKLKVINGKLTDGEKPIRLFGLSTHGIAWYPEYICEESFAALKKEWRTNCVRITLYTDEFRGYCKDGNKQHLKELVEKGVNIAEKLDMYVIVDWHVLSDQDPMKYIDQAEEFFGDMSKRFAEKNNVIYEICNEPNNSGTWEKVTEYADRIIPLIRQNSPDALVITGTPNWSQDIHCALDRPFKWDNVMYSLHFYAATHKGTLRSRLERCVEAGLPVFINEFNLCEASGKGDIDHDESEAWREVIDRLDLSCICWCLSNSGDTCGVFAKDCTKLSGWTDDDLKNSGLIIKSWFSKFADEENDR</sequence>
<evidence type="ECO:0000256" key="3">
    <source>
        <dbReference type="ARBA" id="ARBA00022801"/>
    </source>
</evidence>